<sequence length="59" mass="6757">MDPLSMNLVCPNSKEFHLHKSDSPGEVIRAKKIHMMMHFPSLKTSSAEVVFSEVKLIRF</sequence>
<reference evidence="1" key="1">
    <citation type="submission" date="2010-03" db="EMBL/GenBank/DDBJ databases">
        <authorList>
            <person name="Carlson J."/>
            <person name="Booth B."/>
            <person name="Frise E."/>
            <person name="Sandler J."/>
            <person name="Wan K."/>
            <person name="Yu C."/>
            <person name="Celniker S."/>
        </authorList>
    </citation>
    <scope>NUCLEOTIDE SEQUENCE</scope>
</reference>
<dbReference type="EMBL" id="BT122152">
    <property type="protein sequence ID" value="ADE21095.1"/>
    <property type="molecule type" value="mRNA"/>
</dbReference>
<dbReference type="AlphaFoldDB" id="D5A7M5"/>
<accession>D5A7M5</accession>
<protein>
    <submittedName>
        <fullName evidence="1">MIP20164p</fullName>
    </submittedName>
</protein>
<organism evidence="1">
    <name type="scientific">Drosophila melanogaster</name>
    <name type="common">Fruit fly</name>
    <dbReference type="NCBI Taxonomy" id="7227"/>
    <lineage>
        <taxon>Eukaryota</taxon>
        <taxon>Metazoa</taxon>
        <taxon>Ecdysozoa</taxon>
        <taxon>Arthropoda</taxon>
        <taxon>Hexapoda</taxon>
        <taxon>Insecta</taxon>
        <taxon>Pterygota</taxon>
        <taxon>Neoptera</taxon>
        <taxon>Endopterygota</taxon>
        <taxon>Diptera</taxon>
        <taxon>Brachycera</taxon>
        <taxon>Muscomorpha</taxon>
        <taxon>Ephydroidea</taxon>
        <taxon>Drosophilidae</taxon>
        <taxon>Drosophila</taxon>
        <taxon>Sophophora</taxon>
    </lineage>
</organism>
<proteinExistence type="evidence at transcript level"/>
<evidence type="ECO:0000313" key="1">
    <source>
        <dbReference type="EMBL" id="ADE21095.1"/>
    </source>
</evidence>
<name>D5A7M5_DROME</name>